<gene>
    <name evidence="1" type="ordered locus">CLDAP_28770</name>
</gene>
<reference evidence="1 2" key="1">
    <citation type="submission" date="2012-02" db="EMBL/GenBank/DDBJ databases">
        <title>Complete genome sequence of Caldilinea aerophila DSM 14535 (= NBRC 102666).</title>
        <authorList>
            <person name="Oguchi A."/>
            <person name="Hosoyama A."/>
            <person name="Sekine M."/>
            <person name="Fukai R."/>
            <person name="Kato Y."/>
            <person name="Nakamura S."/>
            <person name="Hanada S."/>
            <person name="Yamazaki S."/>
            <person name="Fujita N."/>
        </authorList>
    </citation>
    <scope>NUCLEOTIDE SEQUENCE [LARGE SCALE GENOMIC DNA]</scope>
    <source>
        <strain evidence="2">DSM 14535 / JCM 11387 / NBRC 104270 / STL-6-O1</strain>
    </source>
</reference>
<dbReference type="HOGENOM" id="CLU_3133398_0_0_0"/>
<sequence>MIFQAFSGLTQHKGPSTIRDNLRQRLDESVARFSTFPRFHSRHRMETPQ</sequence>
<dbReference type="EMBL" id="AP012337">
    <property type="protein sequence ID" value="BAM00917.1"/>
    <property type="molecule type" value="Genomic_DNA"/>
</dbReference>
<dbReference type="Proteomes" id="UP000007880">
    <property type="component" value="Chromosome"/>
</dbReference>
<evidence type="ECO:0000313" key="1">
    <source>
        <dbReference type="EMBL" id="BAM00917.1"/>
    </source>
</evidence>
<keyword evidence="2" id="KW-1185">Reference proteome</keyword>
<protein>
    <submittedName>
        <fullName evidence="1">Uncharacterized protein</fullName>
    </submittedName>
</protein>
<accession>I0I6M9</accession>
<organism evidence="1 2">
    <name type="scientific">Caldilinea aerophila (strain DSM 14535 / JCM 11387 / NBRC 104270 / STL-6-O1)</name>
    <dbReference type="NCBI Taxonomy" id="926550"/>
    <lineage>
        <taxon>Bacteria</taxon>
        <taxon>Bacillati</taxon>
        <taxon>Chloroflexota</taxon>
        <taxon>Caldilineae</taxon>
        <taxon>Caldilineales</taxon>
        <taxon>Caldilineaceae</taxon>
        <taxon>Caldilinea</taxon>
    </lineage>
</organism>
<dbReference type="AlphaFoldDB" id="I0I6M9"/>
<dbReference type="KEGG" id="cap:CLDAP_28770"/>
<proteinExistence type="predicted"/>
<dbReference type="STRING" id="926550.CLDAP_28770"/>
<evidence type="ECO:0000313" key="2">
    <source>
        <dbReference type="Proteomes" id="UP000007880"/>
    </source>
</evidence>
<name>I0I6M9_CALAS</name>